<evidence type="ECO:0000313" key="1">
    <source>
        <dbReference type="EMBL" id="KRX86601.1"/>
    </source>
</evidence>
<sequence>MAIFGRYLLYETLREMLYPLCTLTEEFVSNFKTEGVELGMKTYILKGHLLFRLHQIKSAFSVI</sequence>
<organism evidence="1 2">
    <name type="scientific">Trichinella pseudospiralis</name>
    <name type="common">Parasitic roundworm</name>
    <dbReference type="NCBI Taxonomy" id="6337"/>
    <lineage>
        <taxon>Eukaryota</taxon>
        <taxon>Metazoa</taxon>
        <taxon>Ecdysozoa</taxon>
        <taxon>Nematoda</taxon>
        <taxon>Enoplea</taxon>
        <taxon>Dorylaimia</taxon>
        <taxon>Trichinellida</taxon>
        <taxon>Trichinellidae</taxon>
        <taxon>Trichinella</taxon>
    </lineage>
</organism>
<accession>A0A0V0XF27</accession>
<dbReference type="Proteomes" id="UP000054815">
    <property type="component" value="Unassembled WGS sequence"/>
</dbReference>
<proteinExistence type="predicted"/>
<protein>
    <submittedName>
        <fullName evidence="1">Uncharacterized protein</fullName>
    </submittedName>
</protein>
<dbReference type="EMBL" id="JYDU01000356">
    <property type="protein sequence ID" value="KRX86601.1"/>
    <property type="molecule type" value="Genomic_DNA"/>
</dbReference>
<evidence type="ECO:0000313" key="2">
    <source>
        <dbReference type="Proteomes" id="UP000054815"/>
    </source>
</evidence>
<dbReference type="AlphaFoldDB" id="A0A0V0XF27"/>
<comment type="caution">
    <text evidence="1">The sequence shown here is derived from an EMBL/GenBank/DDBJ whole genome shotgun (WGS) entry which is preliminary data.</text>
</comment>
<name>A0A0V0XF27_TRIPS</name>
<gene>
    <name evidence="1" type="ORF">T4E_8709</name>
</gene>
<reference evidence="1 2" key="1">
    <citation type="submission" date="2015-01" db="EMBL/GenBank/DDBJ databases">
        <title>Evolution of Trichinella species and genotypes.</title>
        <authorList>
            <person name="Korhonen P.K."/>
            <person name="Edoardo P."/>
            <person name="Giuseppe L.R."/>
            <person name="Gasser R.B."/>
        </authorList>
    </citation>
    <scope>NUCLEOTIDE SEQUENCE [LARGE SCALE GENOMIC DNA]</scope>
    <source>
        <strain evidence="1">ISS141</strain>
    </source>
</reference>